<name>A0AAD4WUM3_PRUDU</name>
<organism evidence="1 2">
    <name type="scientific">Prunus dulcis</name>
    <name type="common">Almond</name>
    <name type="synonym">Amygdalus dulcis</name>
    <dbReference type="NCBI Taxonomy" id="3755"/>
    <lineage>
        <taxon>Eukaryota</taxon>
        <taxon>Viridiplantae</taxon>
        <taxon>Streptophyta</taxon>
        <taxon>Embryophyta</taxon>
        <taxon>Tracheophyta</taxon>
        <taxon>Spermatophyta</taxon>
        <taxon>Magnoliopsida</taxon>
        <taxon>eudicotyledons</taxon>
        <taxon>Gunneridae</taxon>
        <taxon>Pentapetalae</taxon>
        <taxon>rosids</taxon>
        <taxon>fabids</taxon>
        <taxon>Rosales</taxon>
        <taxon>Rosaceae</taxon>
        <taxon>Amygdaloideae</taxon>
        <taxon>Amygdaleae</taxon>
        <taxon>Prunus</taxon>
    </lineage>
</organism>
<comment type="caution">
    <text evidence="1">The sequence shown here is derived from an EMBL/GenBank/DDBJ whole genome shotgun (WGS) entry which is preliminary data.</text>
</comment>
<dbReference type="Proteomes" id="UP001054821">
    <property type="component" value="Chromosome 1"/>
</dbReference>
<keyword evidence="2" id="KW-1185">Reference proteome</keyword>
<sequence>MRAELVAELDTARDTNKPLPGTSFESRGGENGLHLSIDFERNQLRAAALPVRLCISFTMEGDFISRMALIWRGCASIPHCVTKYPRNRPDDTPNVHLLGFSFMRYWQSRLNASTRFLRW</sequence>
<reference evidence="1 2" key="1">
    <citation type="journal article" date="2022" name="G3 (Bethesda)">
        <title>Whole-genome sequence and methylome profiling of the almond [Prunus dulcis (Mill.) D.A. Webb] cultivar 'Nonpareil'.</title>
        <authorList>
            <person name="D'Amico-Willman K.M."/>
            <person name="Ouma W.Z."/>
            <person name="Meulia T."/>
            <person name="Sideli G.M."/>
            <person name="Gradziel T.M."/>
            <person name="Fresnedo-Ramirez J."/>
        </authorList>
    </citation>
    <scope>NUCLEOTIDE SEQUENCE [LARGE SCALE GENOMIC DNA]</scope>
    <source>
        <strain evidence="1">Clone GOH B32 T37-40</strain>
    </source>
</reference>
<gene>
    <name evidence="1" type="ORF">L3X38_002537</name>
</gene>
<proteinExistence type="predicted"/>
<protein>
    <submittedName>
        <fullName evidence="1">Uncharacterized protein</fullName>
    </submittedName>
</protein>
<evidence type="ECO:0000313" key="2">
    <source>
        <dbReference type="Proteomes" id="UP001054821"/>
    </source>
</evidence>
<evidence type="ECO:0000313" key="1">
    <source>
        <dbReference type="EMBL" id="KAI5349648.1"/>
    </source>
</evidence>
<dbReference type="AlphaFoldDB" id="A0AAD4WUM3"/>
<dbReference type="EMBL" id="JAJFAZ020000001">
    <property type="protein sequence ID" value="KAI5349648.1"/>
    <property type="molecule type" value="Genomic_DNA"/>
</dbReference>
<accession>A0AAD4WUM3</accession>